<keyword evidence="5 7" id="KW-0630">Potassium</keyword>
<dbReference type="InterPro" id="IPR027266">
    <property type="entry name" value="TrmE/GcvT-like"/>
</dbReference>
<dbReference type="EMBL" id="CP031517">
    <property type="protein sequence ID" value="QOS41065.1"/>
    <property type="molecule type" value="Genomic_DNA"/>
</dbReference>
<dbReference type="NCBIfam" id="TIGR00450">
    <property type="entry name" value="mnmE_trmE_thdF"/>
    <property type="match status" value="1"/>
</dbReference>
<dbReference type="Gene3D" id="3.30.1360.120">
    <property type="entry name" value="Probable tRNA modification gtpase trme, domain 1"/>
    <property type="match status" value="1"/>
</dbReference>
<keyword evidence="7" id="KW-0479">Metal-binding</keyword>
<dbReference type="HAMAP" id="MF_00379">
    <property type="entry name" value="GTPase_MnmE"/>
    <property type="match status" value="1"/>
</dbReference>
<dbReference type="InterPro" id="IPR018948">
    <property type="entry name" value="GTP-bd_TrmE_N"/>
</dbReference>
<evidence type="ECO:0000313" key="11">
    <source>
        <dbReference type="EMBL" id="QOS41065.1"/>
    </source>
</evidence>
<comment type="cofactor">
    <cofactor evidence="7">
        <name>K(+)</name>
        <dbReference type="ChEBI" id="CHEBI:29103"/>
    </cofactor>
    <text evidence="7">Binds 1 potassium ion per subunit.</text>
</comment>
<dbReference type="NCBIfam" id="TIGR00231">
    <property type="entry name" value="small_GTP"/>
    <property type="match status" value="1"/>
</dbReference>
<feature type="binding site" evidence="7">
    <location>
        <position position="460"/>
    </location>
    <ligand>
        <name>(6S)-5-formyl-5,6,7,8-tetrahydrofolate</name>
        <dbReference type="ChEBI" id="CHEBI:57457"/>
    </ligand>
</feature>
<feature type="binding site" evidence="7">
    <location>
        <position position="256"/>
    </location>
    <ligand>
        <name>K(+)</name>
        <dbReference type="ChEBI" id="CHEBI:29103"/>
    </ligand>
</feature>
<evidence type="ECO:0000313" key="12">
    <source>
        <dbReference type="Proteomes" id="UP000578697"/>
    </source>
</evidence>
<dbReference type="Proteomes" id="UP000578697">
    <property type="component" value="Unassembled WGS sequence"/>
</dbReference>
<comment type="function">
    <text evidence="7">Exhibits a very high intrinsic GTPase hydrolysis rate. Involved in the addition of a carboxymethylaminomethyl (cmnm) group at the wobble position (U34) of certain tRNAs, forming tRNA-cmnm(5)s(2)U34.</text>
</comment>
<evidence type="ECO:0000256" key="6">
    <source>
        <dbReference type="ARBA" id="ARBA00023134"/>
    </source>
</evidence>
<evidence type="ECO:0000313" key="13">
    <source>
        <dbReference type="Proteomes" id="UP000593591"/>
    </source>
</evidence>
<dbReference type="GO" id="GO:0005525">
    <property type="term" value="F:GTP binding"/>
    <property type="evidence" value="ECO:0007669"/>
    <property type="project" value="UniProtKB-UniRule"/>
</dbReference>
<dbReference type="InterPro" id="IPR031168">
    <property type="entry name" value="G_TrmE"/>
</dbReference>
<keyword evidence="12" id="KW-1185">Reference proteome</keyword>
<evidence type="ECO:0000256" key="7">
    <source>
        <dbReference type="HAMAP-Rule" id="MF_00379"/>
    </source>
</evidence>
<keyword evidence="4 7" id="KW-0460">Magnesium</keyword>
<name>A0A840SHM4_9SPIR</name>
<feature type="domain" description="TrmE-type G" evidence="9">
    <location>
        <begin position="222"/>
        <end position="380"/>
    </location>
</feature>
<keyword evidence="2 7" id="KW-0819">tRNA processing</keyword>
<dbReference type="GO" id="GO:0003924">
    <property type="term" value="F:GTPase activity"/>
    <property type="evidence" value="ECO:0007669"/>
    <property type="project" value="UniProtKB-UniRule"/>
</dbReference>
<evidence type="ECO:0000313" key="10">
    <source>
        <dbReference type="EMBL" id="MBB5219023.1"/>
    </source>
</evidence>
<accession>A0A840SHM4</accession>
<evidence type="ECO:0000256" key="8">
    <source>
        <dbReference type="RuleBase" id="RU003313"/>
    </source>
</evidence>
<feature type="binding site" evidence="7">
    <location>
        <position position="232"/>
    </location>
    <ligand>
        <name>K(+)</name>
        <dbReference type="ChEBI" id="CHEBI:29103"/>
    </ligand>
</feature>
<feature type="binding site" evidence="7">
    <location>
        <position position="257"/>
    </location>
    <ligand>
        <name>Mg(2+)</name>
        <dbReference type="ChEBI" id="CHEBI:18420"/>
    </ligand>
</feature>
<feature type="binding site" evidence="7">
    <location>
        <position position="127"/>
    </location>
    <ligand>
        <name>(6S)-5-formyl-5,6,7,8-tetrahydrofolate</name>
        <dbReference type="ChEBI" id="CHEBI:57457"/>
    </ligand>
</feature>
<feature type="binding site" evidence="7">
    <location>
        <position position="88"/>
    </location>
    <ligand>
        <name>(6S)-5-formyl-5,6,7,8-tetrahydrofolate</name>
        <dbReference type="ChEBI" id="CHEBI:57457"/>
    </ligand>
</feature>
<proteinExistence type="inferred from homology"/>
<dbReference type="KEGG" id="trc:DYE49_11660"/>
<dbReference type="EC" id="3.6.-.-" evidence="7"/>
<evidence type="ECO:0000256" key="5">
    <source>
        <dbReference type="ARBA" id="ARBA00022958"/>
    </source>
</evidence>
<comment type="subunit">
    <text evidence="7">Homodimer. Heterotetramer of two MnmE and two MnmG subunits.</text>
</comment>
<protein>
    <recommendedName>
        <fullName evidence="7">tRNA modification GTPase MnmE</fullName>
        <ecNumber evidence="7">3.6.-.-</ecNumber>
    </recommendedName>
</protein>
<dbReference type="PROSITE" id="PS51709">
    <property type="entry name" value="G_TRME"/>
    <property type="match status" value="1"/>
</dbReference>
<feature type="binding site" evidence="7">
    <location>
        <position position="253"/>
    </location>
    <ligand>
        <name>K(+)</name>
        <dbReference type="ChEBI" id="CHEBI:29103"/>
    </ligand>
</feature>
<dbReference type="EMBL" id="JACHFR010000002">
    <property type="protein sequence ID" value="MBB5219023.1"/>
    <property type="molecule type" value="Genomic_DNA"/>
</dbReference>
<dbReference type="PANTHER" id="PTHR42714">
    <property type="entry name" value="TRNA MODIFICATION GTPASE GTPBP3"/>
    <property type="match status" value="1"/>
</dbReference>
<feature type="binding site" evidence="7">
    <location>
        <begin position="232"/>
        <end position="237"/>
    </location>
    <ligand>
        <name>GTP</name>
        <dbReference type="ChEBI" id="CHEBI:37565"/>
    </ligand>
</feature>
<dbReference type="AlphaFoldDB" id="A0A840SHM4"/>
<dbReference type="CDD" id="cd04164">
    <property type="entry name" value="trmE"/>
    <property type="match status" value="1"/>
</dbReference>
<dbReference type="InterPro" id="IPR027368">
    <property type="entry name" value="MnmE_dom2"/>
</dbReference>
<keyword evidence="3 7" id="KW-0547">Nucleotide-binding</keyword>
<evidence type="ECO:0000256" key="4">
    <source>
        <dbReference type="ARBA" id="ARBA00022842"/>
    </source>
</evidence>
<dbReference type="InterPro" id="IPR025867">
    <property type="entry name" value="MnmE_helical"/>
</dbReference>
<reference evidence="11 13" key="1">
    <citation type="submission" date="2018-08" db="EMBL/GenBank/DDBJ databases">
        <title>The first complete genome of Treponema rectale (CHPAT), a commensal spirochete of the bovine rectum.</title>
        <authorList>
            <person name="Staton G.J."/>
            <person name="Clegg S.R."/>
            <person name="Carter S.D."/>
            <person name="Radford A.D."/>
            <person name="Darby A."/>
            <person name="Hall N."/>
            <person name="Birtles R.J."/>
            <person name="Evans N.J."/>
        </authorList>
    </citation>
    <scope>NUCLEOTIDE SEQUENCE [LARGE SCALE GENOMIC DNA]</scope>
    <source>
        <strain evidence="11 13">CHPA</strain>
    </source>
</reference>
<comment type="subcellular location">
    <subcellularLocation>
        <location evidence="7">Cytoplasm</location>
    </subcellularLocation>
</comment>
<keyword evidence="7 10" id="KW-0378">Hydrolase</keyword>
<dbReference type="Proteomes" id="UP000593591">
    <property type="component" value="Chromosome"/>
</dbReference>
<dbReference type="Gene3D" id="1.20.120.430">
    <property type="entry name" value="tRNA modification GTPase MnmE domain 2"/>
    <property type="match status" value="1"/>
</dbReference>
<dbReference type="PANTHER" id="PTHR42714:SF2">
    <property type="entry name" value="TRNA MODIFICATION GTPASE GTPBP3, MITOCHONDRIAL"/>
    <property type="match status" value="1"/>
</dbReference>
<dbReference type="GO" id="GO:0046872">
    <property type="term" value="F:metal ion binding"/>
    <property type="evidence" value="ECO:0007669"/>
    <property type="project" value="UniProtKB-KW"/>
</dbReference>
<comment type="caution">
    <text evidence="7">Lacks conserved residue(s) required for the propagation of feature annotation.</text>
</comment>
<dbReference type="InterPro" id="IPR004520">
    <property type="entry name" value="GTPase_MnmE"/>
</dbReference>
<dbReference type="GO" id="GO:0005829">
    <property type="term" value="C:cytosol"/>
    <property type="evidence" value="ECO:0007669"/>
    <property type="project" value="TreeGrafter"/>
</dbReference>
<gene>
    <name evidence="7 11" type="primary">trmE</name>
    <name evidence="7" type="synonym">mnmE</name>
    <name evidence="11" type="ORF">DYE49_11660</name>
    <name evidence="10" type="ORF">HNP77_001392</name>
</gene>
<dbReference type="InterPro" id="IPR027417">
    <property type="entry name" value="P-loop_NTPase"/>
</dbReference>
<evidence type="ECO:0000256" key="1">
    <source>
        <dbReference type="ARBA" id="ARBA00011043"/>
    </source>
</evidence>
<feature type="binding site" evidence="7">
    <location>
        <begin position="251"/>
        <end position="257"/>
    </location>
    <ligand>
        <name>GTP</name>
        <dbReference type="ChEBI" id="CHEBI:37565"/>
    </ligand>
</feature>
<dbReference type="CDD" id="cd14858">
    <property type="entry name" value="TrmE_N"/>
    <property type="match status" value="1"/>
</dbReference>
<sequence length="460" mass="50233">MTNIGYTPEEPIAAIATALAPGAIGIVRVSGKNSIELVSKLFSRPDALLNAKGYSLVYGWITAPEKIDEVMLGVYRAPKSFTGEDMVEIFCHGGISVVTTIHKLLLANGFRQAEKGEFTFRAYINGKTDLTKAEAVREIIDSKTDTSRSRAAGRLAGNLFDEIDSIKKKIVDTLAEIEVGIEYPEDEETIADSFDSTALLEVKDRLSDLAASWKSEKLFQDGARVVLCGKTNAGKSSLFNALLKEERAIVSDIEGTTRDWLESWVSFDGIPARLFDTAGLRKTDDVIEAKGVEITRDLSKDADLILYLIDSKAGLVKDDIDFISAQTNIPLVIVVNKCDAEESKQIELPEQLSQLKQVRISAKKSTGLDNLTSTVKEILFKDKSLSREQAGLGSARQKASVEEALERIQHAIQISQDNEYGLDAVVQDLEDSLDSLGEVTGEITPEDVLGSIFSNFCVGK</sequence>
<evidence type="ECO:0000256" key="2">
    <source>
        <dbReference type="ARBA" id="ARBA00022694"/>
    </source>
</evidence>
<dbReference type="Pfam" id="PF10396">
    <property type="entry name" value="TrmE_N"/>
    <property type="match status" value="1"/>
</dbReference>
<dbReference type="Gene3D" id="3.40.50.300">
    <property type="entry name" value="P-loop containing nucleotide triphosphate hydrolases"/>
    <property type="match status" value="1"/>
</dbReference>
<feature type="binding site" evidence="7">
    <location>
        <position position="236"/>
    </location>
    <ligand>
        <name>Mg(2+)</name>
        <dbReference type="ChEBI" id="CHEBI:18420"/>
    </ligand>
</feature>
<dbReference type="SUPFAM" id="SSF52540">
    <property type="entry name" value="P-loop containing nucleoside triphosphate hydrolases"/>
    <property type="match status" value="1"/>
</dbReference>
<dbReference type="GO" id="GO:0030488">
    <property type="term" value="P:tRNA methylation"/>
    <property type="evidence" value="ECO:0007669"/>
    <property type="project" value="TreeGrafter"/>
</dbReference>
<dbReference type="Pfam" id="PF01926">
    <property type="entry name" value="MMR_HSR1"/>
    <property type="match status" value="1"/>
</dbReference>
<reference evidence="10 12" key="2">
    <citation type="submission" date="2020-08" db="EMBL/GenBank/DDBJ databases">
        <title>Genomic Encyclopedia of Type Strains, Phase IV (KMG-IV): sequencing the most valuable type-strain genomes for metagenomic binning, comparative biology and taxonomic classification.</title>
        <authorList>
            <person name="Goeker M."/>
        </authorList>
    </citation>
    <scope>NUCLEOTIDE SEQUENCE [LARGE SCALE GENOMIC DNA]</scope>
    <source>
        <strain evidence="10 12">DSM 103679</strain>
    </source>
</reference>
<feature type="binding site" evidence="7">
    <location>
        <position position="28"/>
    </location>
    <ligand>
        <name>(6S)-5-formyl-5,6,7,8-tetrahydrofolate</name>
        <dbReference type="ChEBI" id="CHEBI:57457"/>
    </ligand>
</feature>
<dbReference type="GO" id="GO:0002098">
    <property type="term" value="P:tRNA wobble uridine modification"/>
    <property type="evidence" value="ECO:0007669"/>
    <property type="project" value="TreeGrafter"/>
</dbReference>
<organism evidence="10 12">
    <name type="scientific">Treponema rectale</name>
    <dbReference type="NCBI Taxonomy" id="744512"/>
    <lineage>
        <taxon>Bacteria</taxon>
        <taxon>Pseudomonadati</taxon>
        <taxon>Spirochaetota</taxon>
        <taxon>Spirochaetia</taxon>
        <taxon>Spirochaetales</taxon>
        <taxon>Treponemataceae</taxon>
        <taxon>Treponema</taxon>
    </lineage>
</organism>
<dbReference type="Pfam" id="PF12631">
    <property type="entry name" value="MnmE_helical"/>
    <property type="match status" value="1"/>
</dbReference>
<evidence type="ECO:0000259" key="9">
    <source>
        <dbReference type="PROSITE" id="PS51709"/>
    </source>
</evidence>
<comment type="similarity">
    <text evidence="1 7 8">Belongs to the TRAFAC class TrmE-Era-EngA-EngB-Septin-like GTPase superfamily. TrmE GTPase family.</text>
</comment>
<dbReference type="InterPro" id="IPR005225">
    <property type="entry name" value="Small_GTP-bd"/>
</dbReference>
<keyword evidence="7" id="KW-0963">Cytoplasm</keyword>
<keyword evidence="6 7" id="KW-0342">GTP-binding</keyword>
<dbReference type="RefSeq" id="WP_184652460.1">
    <property type="nucleotide sequence ID" value="NZ_JACHFR010000002.1"/>
</dbReference>
<feature type="binding site" evidence="7">
    <location>
        <position position="251"/>
    </location>
    <ligand>
        <name>K(+)</name>
        <dbReference type="ChEBI" id="CHEBI:29103"/>
    </ligand>
</feature>
<feature type="binding site" evidence="7">
    <location>
        <begin position="276"/>
        <end position="279"/>
    </location>
    <ligand>
        <name>GTP</name>
        <dbReference type="ChEBI" id="CHEBI:37565"/>
    </ligand>
</feature>
<evidence type="ECO:0000256" key="3">
    <source>
        <dbReference type="ARBA" id="ARBA00022741"/>
    </source>
</evidence>
<dbReference type="InterPro" id="IPR006073">
    <property type="entry name" value="GTP-bd"/>
</dbReference>